<dbReference type="Gene3D" id="2.30.42.10">
    <property type="match status" value="1"/>
</dbReference>
<keyword evidence="2" id="KW-1133">Transmembrane helix</keyword>
<keyword evidence="1" id="KW-0720">Serine protease</keyword>
<feature type="active site" evidence="1">
    <location>
        <position position="272"/>
    </location>
</feature>
<name>A0ABW2QB35_9MICO</name>
<dbReference type="Gene3D" id="3.30.230.10">
    <property type="match status" value="1"/>
</dbReference>
<feature type="active site" evidence="1">
    <location>
        <position position="317"/>
    </location>
</feature>
<dbReference type="InterPro" id="IPR008269">
    <property type="entry name" value="Lon_proteolytic"/>
</dbReference>
<keyword evidence="5" id="KW-1185">Reference proteome</keyword>
<reference evidence="5" key="1">
    <citation type="journal article" date="2019" name="Int. J. Syst. Evol. Microbiol.">
        <title>The Global Catalogue of Microorganisms (GCM) 10K type strain sequencing project: providing services to taxonomists for standard genome sequencing and annotation.</title>
        <authorList>
            <consortium name="The Broad Institute Genomics Platform"/>
            <consortium name="The Broad Institute Genome Sequencing Center for Infectious Disease"/>
            <person name="Wu L."/>
            <person name="Ma J."/>
        </authorList>
    </citation>
    <scope>NUCLEOTIDE SEQUENCE [LARGE SCALE GENOMIC DNA]</scope>
    <source>
        <strain evidence="5">JCM 1490</strain>
    </source>
</reference>
<dbReference type="SUPFAM" id="SSF54211">
    <property type="entry name" value="Ribosomal protein S5 domain 2-like"/>
    <property type="match status" value="1"/>
</dbReference>
<evidence type="ECO:0000256" key="2">
    <source>
        <dbReference type="SAM" id="Phobius"/>
    </source>
</evidence>
<organism evidence="4 5">
    <name type="scientific">Georgenia alba</name>
    <dbReference type="NCBI Taxonomy" id="2233858"/>
    <lineage>
        <taxon>Bacteria</taxon>
        <taxon>Bacillati</taxon>
        <taxon>Actinomycetota</taxon>
        <taxon>Actinomycetes</taxon>
        <taxon>Micrococcales</taxon>
        <taxon>Bogoriellaceae</taxon>
        <taxon>Georgenia</taxon>
    </lineage>
</organism>
<comment type="similarity">
    <text evidence="1">Belongs to the peptidase S16 family.</text>
</comment>
<dbReference type="InterPro" id="IPR014721">
    <property type="entry name" value="Ribsml_uS5_D2-typ_fold_subgr"/>
</dbReference>
<keyword evidence="1" id="KW-0645">Protease</keyword>
<keyword evidence="2" id="KW-0812">Transmembrane</keyword>
<keyword evidence="1" id="KW-0378">Hydrolase</keyword>
<comment type="catalytic activity">
    <reaction evidence="1">
        <text>Hydrolysis of proteins in presence of ATP.</text>
        <dbReference type="EC" id="3.4.21.53"/>
    </reaction>
</comment>
<feature type="domain" description="Lon proteolytic" evidence="3">
    <location>
        <begin position="267"/>
        <end position="365"/>
    </location>
</feature>
<evidence type="ECO:0000259" key="3">
    <source>
        <dbReference type="PROSITE" id="PS51786"/>
    </source>
</evidence>
<dbReference type="PANTHER" id="PTHR10046">
    <property type="entry name" value="ATP DEPENDENT LON PROTEASE FAMILY MEMBER"/>
    <property type="match status" value="1"/>
</dbReference>
<dbReference type="PROSITE" id="PS51786">
    <property type="entry name" value="LON_PROTEOLYTIC"/>
    <property type="match status" value="1"/>
</dbReference>
<dbReference type="SUPFAM" id="SSF50156">
    <property type="entry name" value="PDZ domain-like"/>
    <property type="match status" value="1"/>
</dbReference>
<protein>
    <recommendedName>
        <fullName evidence="1">endopeptidase La</fullName>
        <ecNumber evidence="1">3.4.21.53</ecNumber>
    </recommendedName>
</protein>
<accession>A0ABW2QB35</accession>
<dbReference type="Proteomes" id="UP001596455">
    <property type="component" value="Unassembled WGS sequence"/>
</dbReference>
<dbReference type="RefSeq" id="WP_382395503.1">
    <property type="nucleotide sequence ID" value="NZ_JBHTCQ010000003.1"/>
</dbReference>
<sequence>MHEQEPAVPQVDGAPDPAPVSEWRVPRAVTLVVSGGLLAVSLLLAMLLPVPYAVQRPGPTVNTLGEHEGEPLIEVTDEETYPTSGDLRLTTVSVVGGPGYPVTSFDVLLGWFRADQLVLPVEAVFPDDATQEELDEQSNVQMASSQTNATVAALEELDYDVPMELTVSGVAQGSDAAGKVHDGDLLTSVRAPGQDRVQVGAYSQLVGVLQRTDPGTTVQLGVHREGEDLDVPVVTRRAPSGTEGSVLGIYLDPQIQVPVDVSFDIDDIGGPSAGTMFALGIIDTLTPGEMTGGEHIAGTGTMDLAGQVGIIGGIEQKLVGARRDGADWFLAPEGNCEQTEGHVPDGLRVVPVGTLAEARDAVEAIGQGDGDSLPTCAEG</sequence>
<dbReference type="InterPro" id="IPR020568">
    <property type="entry name" value="Ribosomal_Su5_D2-typ_SF"/>
</dbReference>
<dbReference type="InterPro" id="IPR027065">
    <property type="entry name" value="Lon_Prtase"/>
</dbReference>
<evidence type="ECO:0000256" key="1">
    <source>
        <dbReference type="PROSITE-ProRule" id="PRU01122"/>
    </source>
</evidence>
<evidence type="ECO:0000313" key="4">
    <source>
        <dbReference type="EMBL" id="MFC7406259.1"/>
    </source>
</evidence>
<keyword evidence="2" id="KW-0472">Membrane</keyword>
<dbReference type="EC" id="3.4.21.53" evidence="1"/>
<dbReference type="Pfam" id="PF05362">
    <property type="entry name" value="Lon_C"/>
    <property type="match status" value="1"/>
</dbReference>
<evidence type="ECO:0000313" key="5">
    <source>
        <dbReference type="Proteomes" id="UP001596455"/>
    </source>
</evidence>
<proteinExistence type="inferred from homology"/>
<comment type="caution">
    <text evidence="4">The sequence shown here is derived from an EMBL/GenBank/DDBJ whole genome shotgun (WGS) entry which is preliminary data.</text>
</comment>
<dbReference type="InterPro" id="IPR036034">
    <property type="entry name" value="PDZ_sf"/>
</dbReference>
<dbReference type="EMBL" id="JBHTCQ010000003">
    <property type="protein sequence ID" value="MFC7406259.1"/>
    <property type="molecule type" value="Genomic_DNA"/>
</dbReference>
<feature type="transmembrane region" description="Helical" evidence="2">
    <location>
        <begin position="28"/>
        <end position="48"/>
    </location>
</feature>
<gene>
    <name evidence="4" type="ORF">ACFQQL_14165</name>
</gene>